<dbReference type="EMBL" id="BQOL01000002">
    <property type="protein sequence ID" value="GKI20452.1"/>
    <property type="molecule type" value="Genomic_DNA"/>
</dbReference>
<dbReference type="AlphaFoldDB" id="A0AA37KUW8"/>
<name>A0AA37KUW8_9BACT</name>
<comment type="caution">
    <text evidence="1">The sequence shown here is derived from an EMBL/GenBank/DDBJ whole genome shotgun (WGS) entry which is preliminary data.</text>
</comment>
<gene>
    <name evidence="1" type="ORF">CE91St16_33600</name>
</gene>
<protein>
    <submittedName>
        <fullName evidence="1">Uncharacterized protein</fullName>
    </submittedName>
</protein>
<dbReference type="RefSeq" id="WP_244077151.1">
    <property type="nucleotide sequence ID" value="NZ_AP025581.1"/>
</dbReference>
<evidence type="ECO:0000313" key="2">
    <source>
        <dbReference type="Proteomes" id="UP001055105"/>
    </source>
</evidence>
<evidence type="ECO:0000313" key="1">
    <source>
        <dbReference type="EMBL" id="GKI20452.1"/>
    </source>
</evidence>
<sequence length="306" mass="34905">MTPEYLKELLPSLLNADFAGVTNVRLLSLARTYAALCDLATFDFPSGEYGTRKIWLQRIDTLFGVLRERCRRESDAALRCRMVHAMYTLVCGTVSGDVSKRKGVCFAMADELVRDCLGGNEKRSSLRPDESELLIRTGVCHCLIDLLYPGPDAGDEYLLLLKRQISGWIAEMNRDGSWSGVSPDVALERIGVMNRYSYAFLDKTNDSAVKRSFEYFRNSLPVPEDAGNFDENYLYTLARLYDTAVLGNAYDPDRRLARRIARFMYDYSRTPFCSDDDRFCCVCCVVRYVAERIDIWQSADTERYIA</sequence>
<accession>A0AA37KUW8</accession>
<reference evidence="1" key="1">
    <citation type="submission" date="2022-01" db="EMBL/GenBank/DDBJ databases">
        <title>Novel bile acid biosynthetic pathways are enriched in the microbiome of centenarians.</title>
        <authorList>
            <person name="Sato Y."/>
            <person name="Atarashi K."/>
            <person name="Plichta R.D."/>
            <person name="Arai Y."/>
            <person name="Sasajima S."/>
            <person name="Kearney M.S."/>
            <person name="Suda W."/>
            <person name="Takeshita K."/>
            <person name="Sasaki T."/>
            <person name="Okamoto S."/>
            <person name="Skelly N.A."/>
            <person name="Okamura Y."/>
            <person name="Vlamakis H."/>
            <person name="Li Y."/>
            <person name="Tanoue T."/>
            <person name="Takei H."/>
            <person name="Nittono H."/>
            <person name="Narushima S."/>
            <person name="Irie J."/>
            <person name="Itoh H."/>
            <person name="Moriya K."/>
            <person name="Sugiura Y."/>
            <person name="Suematsu M."/>
            <person name="Moritoki N."/>
            <person name="Shibata S."/>
            <person name="Littman R.D."/>
            <person name="Fischbach A.M."/>
            <person name="Uwamino Y."/>
            <person name="Inoue T."/>
            <person name="Honda A."/>
            <person name="Hattori M."/>
            <person name="Murai T."/>
            <person name="Xavier J.R."/>
            <person name="Hirose N."/>
            <person name="Honda K."/>
        </authorList>
    </citation>
    <scope>NUCLEOTIDE SEQUENCE</scope>
    <source>
        <strain evidence="1">CE91-St16</strain>
    </source>
</reference>
<proteinExistence type="predicted"/>
<organism evidence="1 2">
    <name type="scientific">Alistipes finegoldii</name>
    <dbReference type="NCBI Taxonomy" id="214856"/>
    <lineage>
        <taxon>Bacteria</taxon>
        <taxon>Pseudomonadati</taxon>
        <taxon>Bacteroidota</taxon>
        <taxon>Bacteroidia</taxon>
        <taxon>Bacteroidales</taxon>
        <taxon>Rikenellaceae</taxon>
        <taxon>Alistipes</taxon>
    </lineage>
</organism>
<dbReference type="Proteomes" id="UP001055105">
    <property type="component" value="Unassembled WGS sequence"/>
</dbReference>